<dbReference type="InterPro" id="IPR056947">
    <property type="entry name" value="Pepco_dom"/>
</dbReference>
<sequence>MSDDKIWVVTSESDDADVSAAPIAGQKGWGEEVRQQVAQFRDRQLDAADLERKMGEFLRVVGRLFRRAEAQANVDAKPGQPGMRLEEIELAIEVSGEGEIKLVAGGKAGGKGAIKLKFKRPPEK</sequence>
<feature type="domain" description="Pepco" evidence="1">
    <location>
        <begin position="6"/>
        <end position="120"/>
    </location>
</feature>
<evidence type="ECO:0000313" key="3">
    <source>
        <dbReference type="Proteomes" id="UP000625316"/>
    </source>
</evidence>
<keyword evidence="3" id="KW-1185">Reference proteome</keyword>
<organism evidence="2 3">
    <name type="scientific">Romeriopsis navalis LEGE 11480</name>
    <dbReference type="NCBI Taxonomy" id="2777977"/>
    <lineage>
        <taxon>Bacteria</taxon>
        <taxon>Bacillati</taxon>
        <taxon>Cyanobacteriota</taxon>
        <taxon>Cyanophyceae</taxon>
        <taxon>Leptolyngbyales</taxon>
        <taxon>Leptolyngbyaceae</taxon>
        <taxon>Romeriopsis</taxon>
        <taxon>Romeriopsis navalis</taxon>
    </lineage>
</organism>
<evidence type="ECO:0000313" key="2">
    <source>
        <dbReference type="EMBL" id="MBE9032988.1"/>
    </source>
</evidence>
<comment type="caution">
    <text evidence="2">The sequence shown here is derived from an EMBL/GenBank/DDBJ whole genome shotgun (WGS) entry which is preliminary data.</text>
</comment>
<dbReference type="Proteomes" id="UP000625316">
    <property type="component" value="Unassembled WGS sequence"/>
</dbReference>
<reference evidence="2" key="1">
    <citation type="submission" date="2020-10" db="EMBL/GenBank/DDBJ databases">
        <authorList>
            <person name="Castelo-Branco R."/>
            <person name="Eusebio N."/>
            <person name="Adriana R."/>
            <person name="Vieira A."/>
            <person name="Brugerolle De Fraissinette N."/>
            <person name="Rezende De Castro R."/>
            <person name="Schneider M.P."/>
            <person name="Vasconcelos V."/>
            <person name="Leao P.N."/>
        </authorList>
    </citation>
    <scope>NUCLEOTIDE SEQUENCE</scope>
    <source>
        <strain evidence="2">LEGE 11480</strain>
    </source>
</reference>
<name>A0A928Z6U0_9CYAN</name>
<proteinExistence type="predicted"/>
<dbReference type="RefSeq" id="WP_264327800.1">
    <property type="nucleotide sequence ID" value="NZ_JADEXQ010000140.1"/>
</dbReference>
<dbReference type="AlphaFoldDB" id="A0A928Z6U0"/>
<protein>
    <recommendedName>
        <fullName evidence="1">Pepco domain-containing protein</fullName>
    </recommendedName>
</protein>
<gene>
    <name evidence="2" type="ORF">IQ266_24940</name>
</gene>
<dbReference type="EMBL" id="JADEXQ010000140">
    <property type="protein sequence ID" value="MBE9032988.1"/>
    <property type="molecule type" value="Genomic_DNA"/>
</dbReference>
<evidence type="ECO:0000259" key="1">
    <source>
        <dbReference type="Pfam" id="PF24393"/>
    </source>
</evidence>
<dbReference type="Pfam" id="PF24393">
    <property type="entry name" value="Pepco"/>
    <property type="match status" value="1"/>
</dbReference>
<accession>A0A928Z6U0</accession>